<dbReference type="SUPFAM" id="SSF74853">
    <property type="entry name" value="Lamin A/C globular tail domain"/>
    <property type="match status" value="1"/>
</dbReference>
<dbReference type="AlphaFoldDB" id="A0A0G0JVI5"/>
<dbReference type="EMBL" id="LBUU01000004">
    <property type="protein sequence ID" value="KKQ70622.1"/>
    <property type="molecule type" value="Genomic_DNA"/>
</dbReference>
<protein>
    <recommendedName>
        <fullName evidence="2">LTD domain-containing protein</fullName>
    </recommendedName>
</protein>
<dbReference type="Proteomes" id="UP000034022">
    <property type="component" value="Unassembled WGS sequence"/>
</dbReference>
<keyword evidence="1" id="KW-0732">Signal</keyword>
<accession>A0A0G0JVI5</accession>
<evidence type="ECO:0000313" key="4">
    <source>
        <dbReference type="Proteomes" id="UP000034022"/>
    </source>
</evidence>
<name>A0A0G0JVI5_9BACT</name>
<feature type="signal peptide" evidence="1">
    <location>
        <begin position="1"/>
        <end position="21"/>
    </location>
</feature>
<comment type="caution">
    <text evidence="3">The sequence shown here is derived from an EMBL/GenBank/DDBJ whole genome shotgun (WGS) entry which is preliminary data.</text>
</comment>
<dbReference type="InterPro" id="IPR001322">
    <property type="entry name" value="Lamin_tail_dom"/>
</dbReference>
<dbReference type="Pfam" id="PF00932">
    <property type="entry name" value="LTD"/>
    <property type="match status" value="1"/>
</dbReference>
<gene>
    <name evidence="3" type="ORF">US91_C0004G0107</name>
</gene>
<proteinExistence type="predicted"/>
<dbReference type="Gene3D" id="2.60.40.1260">
    <property type="entry name" value="Lamin Tail domain"/>
    <property type="match status" value="1"/>
</dbReference>
<evidence type="ECO:0000313" key="3">
    <source>
        <dbReference type="EMBL" id="KKQ70622.1"/>
    </source>
</evidence>
<organism evidence="3 4">
    <name type="scientific">Candidatus Falkowbacteria bacterium GW2011_GWE1_38_31</name>
    <dbReference type="NCBI Taxonomy" id="1618638"/>
    <lineage>
        <taxon>Bacteria</taxon>
        <taxon>Candidatus Falkowiibacteriota</taxon>
    </lineage>
</organism>
<dbReference type="InterPro" id="IPR036415">
    <property type="entry name" value="Lamin_tail_dom_sf"/>
</dbReference>
<feature type="chain" id="PRO_5002532932" description="LTD domain-containing protein" evidence="1">
    <location>
        <begin position="22"/>
        <end position="414"/>
    </location>
</feature>
<evidence type="ECO:0000259" key="2">
    <source>
        <dbReference type="PROSITE" id="PS51841"/>
    </source>
</evidence>
<feature type="domain" description="LTD" evidence="2">
    <location>
        <begin position="17"/>
        <end position="144"/>
    </location>
</feature>
<evidence type="ECO:0000256" key="1">
    <source>
        <dbReference type="SAM" id="SignalP"/>
    </source>
</evidence>
<dbReference type="PROSITE" id="PS51841">
    <property type="entry name" value="LTD"/>
    <property type="match status" value="1"/>
</dbReference>
<sequence length="414" mass="44920">MSVNFLAGVFFIFAVFGVLHAQKTAFAADSDIVINEIGAYEANNHQWIEIYNKGNSAVDMTGWVFREENINHGLSVPTSSDLIIEAGEYAIIASIPANFIADYPAFNGTIIDSTWVNLATTSELIELRSSTSASNTVESFTYISTGNHSLERANPLLNDYSANNWQTHPTSNTAGRQNSNYTVGNGNGIDGAVSLTITPNSVITQNISPIGVDIVFQTNGQGKAWIKYGKDTTIAGISEQTNISANIDSTIALSALECGTLYYYAVYVENDLATEFDQSDTATFTTLPCGITINSIVMSKTSAKANNNFANGWEWNFDFTAWDMSETKLRMKFDEWTGPVSLTAVGNMRFSIDYGMTWIAIDMLNDYSTLSADISGIAKGANGGRNVMLVVQMKVPSGTLVGQYNSGYGIKIEQ</sequence>
<reference evidence="3 4" key="1">
    <citation type="journal article" date="2015" name="Nature">
        <title>rRNA introns, odd ribosomes, and small enigmatic genomes across a large radiation of phyla.</title>
        <authorList>
            <person name="Brown C.T."/>
            <person name="Hug L.A."/>
            <person name="Thomas B.C."/>
            <person name="Sharon I."/>
            <person name="Castelle C.J."/>
            <person name="Singh A."/>
            <person name="Wilkins M.J."/>
            <person name="Williams K.H."/>
            <person name="Banfield J.F."/>
        </authorList>
    </citation>
    <scope>NUCLEOTIDE SEQUENCE [LARGE SCALE GENOMIC DNA]</scope>
</reference>